<protein>
    <submittedName>
        <fullName evidence="1">Uncharacterized protein</fullName>
    </submittedName>
</protein>
<accession>A0ABD1YX22</accession>
<proteinExistence type="predicted"/>
<evidence type="ECO:0000313" key="1">
    <source>
        <dbReference type="EMBL" id="KAL2633922.1"/>
    </source>
</evidence>
<keyword evidence="2" id="KW-1185">Reference proteome</keyword>
<comment type="caution">
    <text evidence="1">The sequence shown here is derived from an EMBL/GenBank/DDBJ whole genome shotgun (WGS) entry which is preliminary data.</text>
</comment>
<sequence>MGSKVLTFACVTCPDDPSTVCLPAIVIGTRSSLAWLPILNGAGLIYDFLDLISHCRIISEDSSSVASSSAGSGCCSSCGGVTSTAQGFFC</sequence>
<name>A0ABD1YX22_9MARC</name>
<organism evidence="1 2">
    <name type="scientific">Riccia fluitans</name>
    <dbReference type="NCBI Taxonomy" id="41844"/>
    <lineage>
        <taxon>Eukaryota</taxon>
        <taxon>Viridiplantae</taxon>
        <taxon>Streptophyta</taxon>
        <taxon>Embryophyta</taxon>
        <taxon>Marchantiophyta</taxon>
        <taxon>Marchantiopsida</taxon>
        <taxon>Marchantiidae</taxon>
        <taxon>Marchantiales</taxon>
        <taxon>Ricciaceae</taxon>
        <taxon>Riccia</taxon>
    </lineage>
</organism>
<dbReference type="Proteomes" id="UP001605036">
    <property type="component" value="Unassembled WGS sequence"/>
</dbReference>
<gene>
    <name evidence="1" type="ORF">R1flu_005401</name>
</gene>
<dbReference type="EMBL" id="JBHFFA010000003">
    <property type="protein sequence ID" value="KAL2633922.1"/>
    <property type="molecule type" value="Genomic_DNA"/>
</dbReference>
<reference evidence="1 2" key="1">
    <citation type="submission" date="2024-09" db="EMBL/GenBank/DDBJ databases">
        <title>Chromosome-scale assembly of Riccia fluitans.</title>
        <authorList>
            <person name="Paukszto L."/>
            <person name="Sawicki J."/>
            <person name="Karawczyk K."/>
            <person name="Piernik-Szablinska J."/>
            <person name="Szczecinska M."/>
            <person name="Mazdziarz M."/>
        </authorList>
    </citation>
    <scope>NUCLEOTIDE SEQUENCE [LARGE SCALE GENOMIC DNA]</scope>
    <source>
        <strain evidence="1">Rf_01</strain>
        <tissue evidence="1">Aerial parts of the thallus</tissue>
    </source>
</reference>
<evidence type="ECO:0000313" key="2">
    <source>
        <dbReference type="Proteomes" id="UP001605036"/>
    </source>
</evidence>
<dbReference type="AlphaFoldDB" id="A0ABD1YX22"/>